<keyword evidence="2" id="KW-1185">Reference proteome</keyword>
<organism evidence="1 2">
    <name type="scientific">Gimesia algae</name>
    <dbReference type="NCBI Taxonomy" id="2527971"/>
    <lineage>
        <taxon>Bacteria</taxon>
        <taxon>Pseudomonadati</taxon>
        <taxon>Planctomycetota</taxon>
        <taxon>Planctomycetia</taxon>
        <taxon>Planctomycetales</taxon>
        <taxon>Planctomycetaceae</taxon>
        <taxon>Gimesia</taxon>
    </lineage>
</organism>
<dbReference type="KEGG" id="gax:Pan161_39260"/>
<evidence type="ECO:0008006" key="3">
    <source>
        <dbReference type="Google" id="ProtNLM"/>
    </source>
</evidence>
<evidence type="ECO:0000313" key="2">
    <source>
        <dbReference type="Proteomes" id="UP000316855"/>
    </source>
</evidence>
<proteinExistence type="predicted"/>
<dbReference type="Proteomes" id="UP000316855">
    <property type="component" value="Chromosome"/>
</dbReference>
<dbReference type="InterPro" id="IPR023296">
    <property type="entry name" value="Glyco_hydro_beta-prop_sf"/>
</dbReference>
<dbReference type="AlphaFoldDB" id="A0A517VGX4"/>
<dbReference type="SUPFAM" id="SSF75005">
    <property type="entry name" value="Arabinanase/levansucrase/invertase"/>
    <property type="match status" value="1"/>
</dbReference>
<protein>
    <recommendedName>
        <fullName evidence="3">Glycosyl hydrolase family 32 N-terminal domain-containing protein</fullName>
    </recommendedName>
</protein>
<reference evidence="1 2" key="1">
    <citation type="submission" date="2019-02" db="EMBL/GenBank/DDBJ databases">
        <title>Deep-cultivation of Planctomycetes and their phenomic and genomic characterization uncovers novel biology.</title>
        <authorList>
            <person name="Wiegand S."/>
            <person name="Jogler M."/>
            <person name="Boedeker C."/>
            <person name="Pinto D."/>
            <person name="Vollmers J."/>
            <person name="Rivas-Marin E."/>
            <person name="Kohn T."/>
            <person name="Peeters S.H."/>
            <person name="Heuer A."/>
            <person name="Rast P."/>
            <person name="Oberbeckmann S."/>
            <person name="Bunk B."/>
            <person name="Jeske O."/>
            <person name="Meyerdierks A."/>
            <person name="Storesund J.E."/>
            <person name="Kallscheuer N."/>
            <person name="Luecker S."/>
            <person name="Lage O.M."/>
            <person name="Pohl T."/>
            <person name="Merkel B.J."/>
            <person name="Hornburger P."/>
            <person name="Mueller R.-W."/>
            <person name="Bruemmer F."/>
            <person name="Labrenz M."/>
            <person name="Spormann A.M."/>
            <person name="Op den Camp H."/>
            <person name="Overmann J."/>
            <person name="Amann R."/>
            <person name="Jetten M.S.M."/>
            <person name="Mascher T."/>
            <person name="Medema M.H."/>
            <person name="Devos D.P."/>
            <person name="Kaster A.-K."/>
            <person name="Ovreas L."/>
            <person name="Rohde M."/>
            <person name="Galperin M.Y."/>
            <person name="Jogler C."/>
        </authorList>
    </citation>
    <scope>NUCLEOTIDE SEQUENCE [LARGE SCALE GENOMIC DNA]</scope>
    <source>
        <strain evidence="1 2">Pan161</strain>
    </source>
</reference>
<evidence type="ECO:0000313" key="1">
    <source>
        <dbReference type="EMBL" id="QDT92259.1"/>
    </source>
</evidence>
<accession>A0A517VGX4</accession>
<dbReference type="Gene3D" id="2.115.10.20">
    <property type="entry name" value="Glycosyl hydrolase domain, family 43"/>
    <property type="match status" value="1"/>
</dbReference>
<sequence length="521" mass="59228">MNYDLKQPRLSCFCLAFVILLFLNYVSDCKADGERAGVIQMSSGRHLFLDEQLVDSEMTEHVKRQFNPPHSLRRVLKPEMTWEALGFIFYCSVIDHDGTAMLYYGAYDGEKRKHFCLATSEDGLSWKRPELKLSDYQGSNRNNIFPFEAVEAGVFMDPHAPADKRFRLLHNRHWPDPARAGVYLSSSAEGINWTQSDLRLLPRVPDSQPSACWDPKTQQYAIYLRAWDPKRSIGRVAVKDIEVSWAYDDRVSPLHVWGKKKVATISREIPIVMRPDDSDPENVQLYTSNVFRYPWAENAYFAFPAAYFLYQGSPLKDRALNGNDGTFDVQLAVSRDGIHWDRQRDAWIQPDYVDGVQLQLVSMGTGMIRRARELHQYFVGWPHTHGRPVVWDRDLKNRVEWLKRDLGGIYCATSRLDGFVSMDAGNLPGTLTTLPLVVTGSQLKLNIDVAGTGIATVAVLDAAGTAIPGFTVADFTAIHADSVDFPVKWNSGHELKELSGKPIRLQFRMRNTKLYAIEFTE</sequence>
<dbReference type="EMBL" id="CP036343">
    <property type="protein sequence ID" value="QDT92259.1"/>
    <property type="molecule type" value="Genomic_DNA"/>
</dbReference>
<gene>
    <name evidence="1" type="ORF">Pan161_39260</name>
</gene>
<name>A0A517VGX4_9PLAN</name>